<sequence length="405" mass="46513">MTEALKLNPQKDARVLLLSLRNIKFHVARCYLYELEDAICELDSAELLTPNFQPNLFKVTNKLANHAAKAIGHSKLMNPLFNQVQLQQDYDLFFFLCQSPQDILCINSIKGWRERCHKAVVWLDEIWAKDLQSWKAQLSLLKDFDRIFMNFSNSISGVAEIVQRPCEYIPFGVDAIKFCPYPLERERSVDLYSVGRRSQVTHQALLEIAENTSFFYIYETLRDLYAIDYKYHRSLYRNILKKSRYFIANRAKFDDTNATGGQQEVGARFFEGAAAGTVMLGVPPESKSFHQHFDWEGAAIEIPYDVPHIAEILAELDAHPQRLQKIRTDNVVNSLLRHDWVYRWETILATVGLDSTPAMAARKANLQNLAQTILARANASNCDASEIRLFSDSLEPILKESWNSP</sequence>
<proteinExistence type="predicted"/>
<keyword evidence="3" id="KW-1185">Reference proteome</keyword>
<dbReference type="Proteomes" id="UP000282574">
    <property type="component" value="Unassembled WGS sequence"/>
</dbReference>
<accession>A0AB37U856</accession>
<evidence type="ECO:0000313" key="3">
    <source>
        <dbReference type="Proteomes" id="UP000282574"/>
    </source>
</evidence>
<dbReference type="EMBL" id="RSCK01000169">
    <property type="protein sequence ID" value="RUS97526.1"/>
    <property type="molecule type" value="Genomic_DNA"/>
</dbReference>
<dbReference type="RefSeq" id="WP_106170209.1">
    <property type="nucleotide sequence ID" value="NZ_JAVKZF010000009.1"/>
</dbReference>
<gene>
    <name evidence="2" type="ORF">DSM107010_69910</name>
</gene>
<organism evidence="2 3">
    <name type="scientific">Chroococcidiopsis cubana SAG 39.79</name>
    <dbReference type="NCBI Taxonomy" id="388085"/>
    <lineage>
        <taxon>Bacteria</taxon>
        <taxon>Bacillati</taxon>
        <taxon>Cyanobacteriota</taxon>
        <taxon>Cyanophyceae</taxon>
        <taxon>Chroococcidiopsidales</taxon>
        <taxon>Chroococcidiopsidaceae</taxon>
        <taxon>Chroococcidiopsis</taxon>
    </lineage>
</organism>
<dbReference type="Pfam" id="PF13524">
    <property type="entry name" value="Glyco_trans_1_2"/>
    <property type="match status" value="1"/>
</dbReference>
<name>A0AB37U856_9CYAN</name>
<evidence type="ECO:0000259" key="1">
    <source>
        <dbReference type="Pfam" id="PF13524"/>
    </source>
</evidence>
<dbReference type="InterPro" id="IPR055259">
    <property type="entry name" value="YkvP/CgeB_Glyco_trans-like"/>
</dbReference>
<comment type="caution">
    <text evidence="2">The sequence shown here is derived from an EMBL/GenBank/DDBJ whole genome shotgun (WGS) entry which is preliminary data.</text>
</comment>
<evidence type="ECO:0000313" key="2">
    <source>
        <dbReference type="EMBL" id="RUS97526.1"/>
    </source>
</evidence>
<reference evidence="2 3" key="1">
    <citation type="journal article" date="2019" name="Genome Biol. Evol.">
        <title>Day and night: Metabolic profiles and evolutionary relationships of six axenic non-marine cyanobacteria.</title>
        <authorList>
            <person name="Will S.E."/>
            <person name="Henke P."/>
            <person name="Boedeker C."/>
            <person name="Huang S."/>
            <person name="Brinkmann H."/>
            <person name="Rohde M."/>
            <person name="Jarek M."/>
            <person name="Friedl T."/>
            <person name="Seufert S."/>
            <person name="Schumacher M."/>
            <person name="Overmann J."/>
            <person name="Neumann-Schaal M."/>
            <person name="Petersen J."/>
        </authorList>
    </citation>
    <scope>NUCLEOTIDE SEQUENCE [LARGE SCALE GENOMIC DNA]</scope>
    <source>
        <strain evidence="2 3">SAG 39.79</strain>
    </source>
</reference>
<protein>
    <recommendedName>
        <fullName evidence="1">Spore protein YkvP/CgeB glycosyl transferase-like domain-containing protein</fullName>
    </recommendedName>
</protein>
<feature type="domain" description="Spore protein YkvP/CgeB glycosyl transferase-like" evidence="1">
    <location>
        <begin position="236"/>
        <end position="349"/>
    </location>
</feature>
<dbReference type="AlphaFoldDB" id="A0AB37U856"/>